<name>A0A8X7WVN6_POLSE</name>
<dbReference type="Pfam" id="PF07084">
    <property type="entry name" value="Spot_14"/>
    <property type="match status" value="1"/>
</dbReference>
<dbReference type="GO" id="GO:0046890">
    <property type="term" value="P:regulation of lipid biosynthetic process"/>
    <property type="evidence" value="ECO:0007669"/>
    <property type="project" value="TreeGrafter"/>
</dbReference>
<keyword evidence="7" id="KW-1185">Reference proteome</keyword>
<evidence type="ECO:0000256" key="2">
    <source>
        <dbReference type="ARBA" id="ARBA00004496"/>
    </source>
</evidence>
<evidence type="ECO:0000256" key="5">
    <source>
        <dbReference type="ARBA" id="ARBA00023242"/>
    </source>
</evidence>
<keyword evidence="5" id="KW-0539">Nucleus</keyword>
<dbReference type="GO" id="GO:0005634">
    <property type="term" value="C:nucleus"/>
    <property type="evidence" value="ECO:0007669"/>
    <property type="project" value="UniProtKB-SubCell"/>
</dbReference>
<comment type="subcellular location">
    <subcellularLocation>
        <location evidence="2">Cytoplasm</location>
    </subcellularLocation>
    <subcellularLocation>
        <location evidence="1">Nucleus</location>
    </subcellularLocation>
</comment>
<dbReference type="OrthoDB" id="9450804at2759"/>
<dbReference type="GO" id="GO:0005829">
    <property type="term" value="C:cytosol"/>
    <property type="evidence" value="ECO:0007669"/>
    <property type="project" value="TreeGrafter"/>
</dbReference>
<comment type="similarity">
    <text evidence="3">Belongs to the SPOT14 family.</text>
</comment>
<evidence type="ECO:0000313" key="7">
    <source>
        <dbReference type="Proteomes" id="UP000886611"/>
    </source>
</evidence>
<comment type="caution">
    <text evidence="6">The sequence shown here is derived from an EMBL/GenBank/DDBJ whole genome shotgun (WGS) entry which is preliminary data.</text>
</comment>
<proteinExistence type="inferred from homology"/>
<accession>A0A8X7WVN6</accession>
<dbReference type="InterPro" id="IPR009786">
    <property type="entry name" value="Spot_14"/>
</dbReference>
<evidence type="ECO:0000313" key="6">
    <source>
        <dbReference type="EMBL" id="KAG2456660.1"/>
    </source>
</evidence>
<feature type="non-terminal residue" evidence="6">
    <location>
        <position position="1"/>
    </location>
</feature>
<dbReference type="PANTHER" id="PTHR14315:SF20">
    <property type="entry name" value="SIMILAR TO VERTEBRATE MID1 INTERACTING-LIKE PROTEIN"/>
    <property type="match status" value="1"/>
</dbReference>
<dbReference type="PANTHER" id="PTHR14315">
    <property type="entry name" value="SPOT14 FAMILY MEMBER"/>
    <property type="match status" value="1"/>
</dbReference>
<organism evidence="6 7">
    <name type="scientific">Polypterus senegalus</name>
    <name type="common">Senegal bichir</name>
    <dbReference type="NCBI Taxonomy" id="55291"/>
    <lineage>
        <taxon>Eukaryota</taxon>
        <taxon>Metazoa</taxon>
        <taxon>Chordata</taxon>
        <taxon>Craniata</taxon>
        <taxon>Vertebrata</taxon>
        <taxon>Euteleostomi</taxon>
        <taxon>Actinopterygii</taxon>
        <taxon>Polypteriformes</taxon>
        <taxon>Polypteridae</taxon>
        <taxon>Polypterus</taxon>
    </lineage>
</organism>
<dbReference type="Proteomes" id="UP000886611">
    <property type="component" value="Unassembled WGS sequence"/>
</dbReference>
<dbReference type="InterPro" id="IPR053719">
    <property type="entry name" value="Lipogen_MT_Stabilize_sf"/>
</dbReference>
<dbReference type="Gene3D" id="6.10.140.1610">
    <property type="match status" value="1"/>
</dbReference>
<evidence type="ECO:0000256" key="1">
    <source>
        <dbReference type="ARBA" id="ARBA00004123"/>
    </source>
</evidence>
<gene>
    <name evidence="6" type="primary">Thrsp</name>
    <name evidence="6" type="ORF">GTO96_0013127</name>
</gene>
<reference evidence="6 7" key="1">
    <citation type="journal article" date="2021" name="Cell">
        <title>Tracing the genetic footprints of vertebrate landing in non-teleost ray-finned fishes.</title>
        <authorList>
            <person name="Bi X."/>
            <person name="Wang K."/>
            <person name="Yang L."/>
            <person name="Pan H."/>
            <person name="Jiang H."/>
            <person name="Wei Q."/>
            <person name="Fang M."/>
            <person name="Yu H."/>
            <person name="Zhu C."/>
            <person name="Cai Y."/>
            <person name="He Y."/>
            <person name="Gan X."/>
            <person name="Zeng H."/>
            <person name="Yu D."/>
            <person name="Zhu Y."/>
            <person name="Jiang H."/>
            <person name="Qiu Q."/>
            <person name="Yang H."/>
            <person name="Zhang Y.E."/>
            <person name="Wang W."/>
            <person name="Zhu M."/>
            <person name="He S."/>
            <person name="Zhang G."/>
        </authorList>
    </citation>
    <scope>NUCLEOTIDE SEQUENCE [LARGE SCALE GENOMIC DNA]</scope>
    <source>
        <strain evidence="6">Bchr_013</strain>
    </source>
</reference>
<feature type="non-terminal residue" evidence="6">
    <location>
        <position position="134"/>
    </location>
</feature>
<evidence type="ECO:0000256" key="4">
    <source>
        <dbReference type="ARBA" id="ARBA00022490"/>
    </source>
</evidence>
<dbReference type="EMBL" id="JAATIS010008602">
    <property type="protein sequence ID" value="KAG2456660.1"/>
    <property type="molecule type" value="Genomic_DNA"/>
</dbReference>
<keyword evidence="4" id="KW-0963">Cytoplasm</keyword>
<protein>
    <submittedName>
        <fullName evidence="6">THRSP protein</fullName>
    </submittedName>
</protein>
<dbReference type="AlphaFoldDB" id="A0A8X7WVN6"/>
<sequence>MQSIEPKHQKSCLTMALAQYTSAVRNMEHTVMLPSLLRDVTLDEDSAMADAKDLYECYLMLKSIRNTVESGLMPLDDWKTKSLHFTKETQNSEITDPEAIFYLHLKGLFSVLNHLTKKSQSLTKRYKDIIGLAN</sequence>
<evidence type="ECO:0000256" key="3">
    <source>
        <dbReference type="ARBA" id="ARBA00009488"/>
    </source>
</evidence>